<gene>
    <name evidence="1" type="ORF">DPMN_065175</name>
</gene>
<comment type="caution">
    <text evidence="1">The sequence shown here is derived from an EMBL/GenBank/DDBJ whole genome shotgun (WGS) entry which is preliminary data.</text>
</comment>
<accession>A0A9D4CF83</accession>
<organism evidence="1 2">
    <name type="scientific">Dreissena polymorpha</name>
    <name type="common">Zebra mussel</name>
    <name type="synonym">Mytilus polymorpha</name>
    <dbReference type="NCBI Taxonomy" id="45954"/>
    <lineage>
        <taxon>Eukaryota</taxon>
        <taxon>Metazoa</taxon>
        <taxon>Spiralia</taxon>
        <taxon>Lophotrochozoa</taxon>
        <taxon>Mollusca</taxon>
        <taxon>Bivalvia</taxon>
        <taxon>Autobranchia</taxon>
        <taxon>Heteroconchia</taxon>
        <taxon>Euheterodonta</taxon>
        <taxon>Imparidentia</taxon>
        <taxon>Neoheterodontei</taxon>
        <taxon>Myida</taxon>
        <taxon>Dreissenoidea</taxon>
        <taxon>Dreissenidae</taxon>
        <taxon>Dreissena</taxon>
    </lineage>
</organism>
<evidence type="ECO:0000313" key="2">
    <source>
        <dbReference type="Proteomes" id="UP000828390"/>
    </source>
</evidence>
<reference evidence="1" key="2">
    <citation type="submission" date="2020-11" db="EMBL/GenBank/DDBJ databases">
        <authorList>
            <person name="McCartney M.A."/>
            <person name="Auch B."/>
            <person name="Kono T."/>
            <person name="Mallez S."/>
            <person name="Becker A."/>
            <person name="Gohl D.M."/>
            <person name="Silverstein K.A.T."/>
            <person name="Koren S."/>
            <person name="Bechman K.B."/>
            <person name="Herman A."/>
            <person name="Abrahante J.E."/>
            <person name="Garbe J."/>
        </authorList>
    </citation>
    <scope>NUCLEOTIDE SEQUENCE</scope>
    <source>
        <strain evidence="1">Duluth1</strain>
        <tissue evidence="1">Whole animal</tissue>
    </source>
</reference>
<name>A0A9D4CF83_DREPO</name>
<proteinExistence type="predicted"/>
<reference evidence="1" key="1">
    <citation type="journal article" date="2019" name="bioRxiv">
        <title>The Genome of the Zebra Mussel, Dreissena polymorpha: A Resource for Invasive Species Research.</title>
        <authorList>
            <person name="McCartney M.A."/>
            <person name="Auch B."/>
            <person name="Kono T."/>
            <person name="Mallez S."/>
            <person name="Zhang Y."/>
            <person name="Obille A."/>
            <person name="Becker A."/>
            <person name="Abrahante J.E."/>
            <person name="Garbe J."/>
            <person name="Badalamenti J.P."/>
            <person name="Herman A."/>
            <person name="Mangelson H."/>
            <person name="Liachko I."/>
            <person name="Sullivan S."/>
            <person name="Sone E.D."/>
            <person name="Koren S."/>
            <person name="Silverstein K.A.T."/>
            <person name="Beckman K.B."/>
            <person name="Gohl D.M."/>
        </authorList>
    </citation>
    <scope>NUCLEOTIDE SEQUENCE</scope>
    <source>
        <strain evidence="1">Duluth1</strain>
        <tissue evidence="1">Whole animal</tissue>
    </source>
</reference>
<dbReference type="AlphaFoldDB" id="A0A9D4CF83"/>
<protein>
    <submittedName>
        <fullName evidence="1">Uncharacterized protein</fullName>
    </submittedName>
</protein>
<sequence>MDFTNDLSFFGFAVTEQEQESFVVSSDTDRNEHNVESGDQADNLLFDCNNNEKATEQPLDLECSVEISHIKKQNAIKLTATLDVQCDGTKKTLYDLQHFHG</sequence>
<keyword evidence="2" id="KW-1185">Reference proteome</keyword>
<evidence type="ECO:0000313" key="1">
    <source>
        <dbReference type="EMBL" id="KAH3722219.1"/>
    </source>
</evidence>
<dbReference type="EMBL" id="JAIWYP010000013">
    <property type="protein sequence ID" value="KAH3722219.1"/>
    <property type="molecule type" value="Genomic_DNA"/>
</dbReference>
<dbReference type="Proteomes" id="UP000828390">
    <property type="component" value="Unassembled WGS sequence"/>
</dbReference>